<evidence type="ECO:0000313" key="3">
    <source>
        <dbReference type="Proteomes" id="UP000261520"/>
    </source>
</evidence>
<dbReference type="InterPro" id="IPR019734">
    <property type="entry name" value="TPR_rpt"/>
</dbReference>
<dbReference type="PANTHER" id="PTHR47678:SF1">
    <property type="entry name" value="TETRATRICOPEPTIDE REPEAT PROTEIN 31"/>
    <property type="match status" value="1"/>
</dbReference>
<dbReference type="Pfam" id="PF13181">
    <property type="entry name" value="TPR_8"/>
    <property type="match status" value="2"/>
</dbReference>
<evidence type="ECO:0000256" key="1">
    <source>
        <dbReference type="PROSITE-ProRule" id="PRU00339"/>
    </source>
</evidence>
<keyword evidence="3" id="KW-1185">Reference proteome</keyword>
<dbReference type="SMART" id="SM00028">
    <property type="entry name" value="TPR"/>
    <property type="match status" value="3"/>
</dbReference>
<dbReference type="SUPFAM" id="SSF48452">
    <property type="entry name" value="TPR-like"/>
    <property type="match status" value="1"/>
</dbReference>
<reference evidence="2" key="1">
    <citation type="submission" date="2025-08" db="UniProtKB">
        <authorList>
            <consortium name="Ensembl"/>
        </authorList>
    </citation>
    <scope>IDENTIFICATION</scope>
</reference>
<dbReference type="AlphaFoldDB" id="A0A3B4B0W6"/>
<dbReference type="STRING" id="409849.ENSPMGP00000022246"/>
<dbReference type="PROSITE" id="PS50005">
    <property type="entry name" value="TPR"/>
    <property type="match status" value="1"/>
</dbReference>
<dbReference type="Ensembl" id="ENSPMGT00000023692.1">
    <property type="protein sequence ID" value="ENSPMGP00000022246.1"/>
    <property type="gene ID" value="ENSPMGG00000018003.1"/>
</dbReference>
<reference evidence="2" key="2">
    <citation type="submission" date="2025-09" db="UniProtKB">
        <authorList>
            <consortium name="Ensembl"/>
        </authorList>
    </citation>
    <scope>IDENTIFICATION</scope>
</reference>
<dbReference type="Proteomes" id="UP000261520">
    <property type="component" value="Unplaced"/>
</dbReference>
<dbReference type="PANTHER" id="PTHR47678">
    <property type="entry name" value="TETRATRICOPEPTIDE REPEAT PROTEIN 31"/>
    <property type="match status" value="1"/>
</dbReference>
<sequence length="125" mass="14289">MYMVFFSVFGNKLAAAGDYKMAVKYFTDAIKYNPTEYRLFGNRAFCFERMQEYEKSLSDAQLSLSMSPGWVRGLFRKGRALAGLKRYEEAACAFMEIIELNGSSPEAAQELMNVQISQLMVRSQM</sequence>
<organism evidence="2 3">
    <name type="scientific">Periophthalmus magnuspinnatus</name>
    <dbReference type="NCBI Taxonomy" id="409849"/>
    <lineage>
        <taxon>Eukaryota</taxon>
        <taxon>Metazoa</taxon>
        <taxon>Chordata</taxon>
        <taxon>Craniata</taxon>
        <taxon>Vertebrata</taxon>
        <taxon>Euteleostomi</taxon>
        <taxon>Actinopterygii</taxon>
        <taxon>Neopterygii</taxon>
        <taxon>Teleostei</taxon>
        <taxon>Neoteleostei</taxon>
        <taxon>Acanthomorphata</taxon>
        <taxon>Gobiaria</taxon>
        <taxon>Gobiiformes</taxon>
        <taxon>Gobioidei</taxon>
        <taxon>Gobiidae</taxon>
        <taxon>Oxudercinae</taxon>
        <taxon>Periophthalmus</taxon>
    </lineage>
</organism>
<proteinExistence type="predicted"/>
<feature type="repeat" description="TPR" evidence="1">
    <location>
        <begin position="3"/>
        <end position="36"/>
    </location>
</feature>
<dbReference type="InterPro" id="IPR011990">
    <property type="entry name" value="TPR-like_helical_dom_sf"/>
</dbReference>
<evidence type="ECO:0000313" key="2">
    <source>
        <dbReference type="Ensembl" id="ENSPMGP00000022246.1"/>
    </source>
</evidence>
<keyword evidence="1" id="KW-0802">TPR repeat</keyword>
<protein>
    <submittedName>
        <fullName evidence="2">Uncharacterized protein</fullName>
    </submittedName>
</protein>
<accession>A0A3B4B0W6</accession>
<name>A0A3B4B0W6_9GOBI</name>
<dbReference type="Gene3D" id="1.25.40.10">
    <property type="entry name" value="Tetratricopeptide repeat domain"/>
    <property type="match status" value="1"/>
</dbReference>